<keyword evidence="12" id="KW-1185">Reference proteome</keyword>
<feature type="binding site" evidence="7">
    <location>
        <position position="369"/>
    </location>
    <ligand>
        <name>[4Fe-4S] cluster</name>
        <dbReference type="ChEBI" id="CHEBI:49883"/>
    </ligand>
</feature>
<accession>A0A2U8VM21</accession>
<comment type="function">
    <text evidence="7">Converts 2C-methyl-D-erythritol 2,4-cyclodiphosphate (ME-2,4cPP) into 1-hydroxy-2-methyl-2-(E)-butenyl 4-diphosphate.</text>
</comment>
<dbReference type="GO" id="GO:0005506">
    <property type="term" value="F:iron ion binding"/>
    <property type="evidence" value="ECO:0007669"/>
    <property type="project" value="InterPro"/>
</dbReference>
<comment type="catalytic activity">
    <reaction evidence="7">
        <text>(2E)-4-hydroxy-3-methylbut-2-enyl diphosphate + oxidized [flavodoxin] + H2O + 2 H(+) = 2-C-methyl-D-erythritol 2,4-cyclic diphosphate + reduced [flavodoxin]</text>
        <dbReference type="Rhea" id="RHEA:43604"/>
        <dbReference type="Rhea" id="RHEA-COMP:10622"/>
        <dbReference type="Rhea" id="RHEA-COMP:10623"/>
        <dbReference type="ChEBI" id="CHEBI:15377"/>
        <dbReference type="ChEBI" id="CHEBI:15378"/>
        <dbReference type="ChEBI" id="CHEBI:57618"/>
        <dbReference type="ChEBI" id="CHEBI:58210"/>
        <dbReference type="ChEBI" id="CHEBI:58483"/>
        <dbReference type="ChEBI" id="CHEBI:128753"/>
        <dbReference type="EC" id="1.17.7.3"/>
    </reaction>
</comment>
<keyword evidence="2 7" id="KW-0479">Metal-binding</keyword>
<feature type="domain" description="IspG C-terminal" evidence="10">
    <location>
        <begin position="320"/>
        <end position="420"/>
    </location>
</feature>
<evidence type="ECO:0000256" key="2">
    <source>
        <dbReference type="ARBA" id="ARBA00022723"/>
    </source>
</evidence>
<dbReference type="Pfam" id="PF04551">
    <property type="entry name" value="GcpE"/>
    <property type="match status" value="1"/>
</dbReference>
<dbReference type="EC" id="1.17.7.3" evidence="7"/>
<dbReference type="InterPro" id="IPR058579">
    <property type="entry name" value="IspG_C"/>
</dbReference>
<evidence type="ECO:0000259" key="9">
    <source>
        <dbReference type="Pfam" id="PF04551"/>
    </source>
</evidence>
<dbReference type="NCBIfam" id="TIGR00612">
    <property type="entry name" value="ispG_gcpE"/>
    <property type="match status" value="1"/>
</dbReference>
<dbReference type="Pfam" id="PF26540">
    <property type="entry name" value="GcpE_C"/>
    <property type="match status" value="1"/>
</dbReference>
<dbReference type="AlphaFoldDB" id="A0A2U8VM21"/>
<evidence type="ECO:0000256" key="8">
    <source>
        <dbReference type="SAM" id="MobiDB-lite"/>
    </source>
</evidence>
<keyword evidence="1 7" id="KW-0004">4Fe-4S</keyword>
<dbReference type="InterPro" id="IPR011005">
    <property type="entry name" value="Dihydropteroate_synth-like_sf"/>
</dbReference>
<dbReference type="GO" id="GO:0046429">
    <property type="term" value="F:4-hydroxy-3-methylbut-2-en-1-yl diphosphate synthase activity (ferredoxin)"/>
    <property type="evidence" value="ECO:0007669"/>
    <property type="project" value="UniProtKB-UniRule"/>
</dbReference>
<proteinExistence type="inferred from homology"/>
<protein>
    <recommendedName>
        <fullName evidence="7">4-hydroxy-3-methylbut-2-en-1-yl diphosphate synthase (flavodoxin)</fullName>
        <ecNumber evidence="7">1.17.7.3</ecNumber>
    </recommendedName>
    <alternativeName>
        <fullName evidence="7">1-hydroxy-2-methyl-2-(E)-butenyl 4-diphosphate synthase</fullName>
    </alternativeName>
</protein>
<evidence type="ECO:0000256" key="6">
    <source>
        <dbReference type="ARBA" id="ARBA00023229"/>
    </source>
</evidence>
<evidence type="ECO:0000313" key="12">
    <source>
        <dbReference type="Proteomes" id="UP000246058"/>
    </source>
</evidence>
<comment type="similarity">
    <text evidence="7">Belongs to the IspG family.</text>
</comment>
<evidence type="ECO:0000256" key="4">
    <source>
        <dbReference type="ARBA" id="ARBA00023004"/>
    </source>
</evidence>
<dbReference type="OrthoDB" id="9803214at2"/>
<organism evidence="11 12">
    <name type="scientific">Methylobacterium radiodurans</name>
    <dbReference type="NCBI Taxonomy" id="2202828"/>
    <lineage>
        <taxon>Bacteria</taxon>
        <taxon>Pseudomonadati</taxon>
        <taxon>Pseudomonadota</taxon>
        <taxon>Alphaproteobacteria</taxon>
        <taxon>Hyphomicrobiales</taxon>
        <taxon>Methylobacteriaceae</taxon>
        <taxon>Methylobacterium</taxon>
    </lineage>
</organism>
<dbReference type="SUPFAM" id="SSF56014">
    <property type="entry name" value="Nitrite and sulphite reductase 4Fe-4S domain-like"/>
    <property type="match status" value="1"/>
</dbReference>
<evidence type="ECO:0000256" key="1">
    <source>
        <dbReference type="ARBA" id="ARBA00022485"/>
    </source>
</evidence>
<dbReference type="GO" id="GO:0016114">
    <property type="term" value="P:terpenoid biosynthetic process"/>
    <property type="evidence" value="ECO:0007669"/>
    <property type="project" value="InterPro"/>
</dbReference>
<name>A0A2U8VM21_9HYPH</name>
<evidence type="ECO:0000256" key="5">
    <source>
        <dbReference type="ARBA" id="ARBA00023014"/>
    </source>
</evidence>
<reference evidence="11 12" key="1">
    <citation type="submission" date="2018-05" db="EMBL/GenBank/DDBJ databases">
        <title>Complete Genome Sequence of Methylobacterium sp. 17Sr1-43.</title>
        <authorList>
            <person name="Srinivasan S."/>
        </authorList>
    </citation>
    <scope>NUCLEOTIDE SEQUENCE [LARGE SCALE GENOMIC DNA]</scope>
    <source>
        <strain evidence="11 12">17Sr1-43</strain>
    </source>
</reference>
<feature type="binding site" evidence="7">
    <location>
        <position position="376"/>
    </location>
    <ligand>
        <name>[4Fe-4S] cluster</name>
        <dbReference type="ChEBI" id="CHEBI:49883"/>
    </ligand>
</feature>
<gene>
    <name evidence="7 11" type="primary">ispG</name>
    <name evidence="11" type="synonym">gcpE</name>
    <name evidence="11" type="ORF">DK427_01140</name>
</gene>
<dbReference type="GO" id="GO:0141197">
    <property type="term" value="F:4-hydroxy-3-methylbut-2-enyl-diphosphate synthase activity (flavodoxin)"/>
    <property type="evidence" value="ECO:0007669"/>
    <property type="project" value="UniProtKB-EC"/>
</dbReference>
<dbReference type="Gene3D" id="3.20.20.20">
    <property type="entry name" value="Dihydropteroate synthase-like"/>
    <property type="match status" value="1"/>
</dbReference>
<feature type="domain" description="IspG TIM-barrel" evidence="9">
    <location>
        <begin position="40"/>
        <end position="304"/>
    </location>
</feature>
<evidence type="ECO:0000313" key="11">
    <source>
        <dbReference type="EMBL" id="AWN34518.1"/>
    </source>
</evidence>
<dbReference type="PANTHER" id="PTHR30454">
    <property type="entry name" value="4-HYDROXY-3-METHYLBUT-2-EN-1-YL DIPHOSPHATE SYNTHASE"/>
    <property type="match status" value="1"/>
</dbReference>
<feature type="region of interest" description="Disordered" evidence="8">
    <location>
        <begin position="1"/>
        <end position="31"/>
    </location>
</feature>
<evidence type="ECO:0000259" key="10">
    <source>
        <dbReference type="Pfam" id="PF26540"/>
    </source>
</evidence>
<dbReference type="FunFam" id="3.30.413.10:FF:000012">
    <property type="entry name" value="4-hydroxy-3-methylbut-2-en-1-yl diphosphate synthase (flavodoxin)"/>
    <property type="match status" value="1"/>
</dbReference>
<dbReference type="PANTHER" id="PTHR30454:SF0">
    <property type="entry name" value="4-HYDROXY-3-METHYLBUT-2-EN-1-YL DIPHOSPHATE SYNTHASE (FERREDOXIN), CHLOROPLASTIC"/>
    <property type="match status" value="1"/>
</dbReference>
<feature type="binding site" evidence="7">
    <location>
        <position position="326"/>
    </location>
    <ligand>
        <name>[4Fe-4S] cluster</name>
        <dbReference type="ChEBI" id="CHEBI:49883"/>
    </ligand>
</feature>
<dbReference type="NCBIfam" id="NF001540">
    <property type="entry name" value="PRK00366.1"/>
    <property type="match status" value="1"/>
</dbReference>
<keyword evidence="6 7" id="KW-0414">Isoprene biosynthesis</keyword>
<evidence type="ECO:0000256" key="7">
    <source>
        <dbReference type="HAMAP-Rule" id="MF_00159"/>
    </source>
</evidence>
<feature type="binding site" evidence="7">
    <location>
        <position position="323"/>
    </location>
    <ligand>
        <name>[4Fe-4S] cluster</name>
        <dbReference type="ChEBI" id="CHEBI:49883"/>
    </ligand>
</feature>
<dbReference type="KEGG" id="meti:DK427_01140"/>
<dbReference type="InterPro" id="IPR058578">
    <property type="entry name" value="IspG_TIM"/>
</dbReference>
<dbReference type="RefSeq" id="WP_109949658.1">
    <property type="nucleotide sequence ID" value="NZ_CP029551.1"/>
</dbReference>
<comment type="cofactor">
    <cofactor evidence="7">
        <name>[4Fe-4S] cluster</name>
        <dbReference type="ChEBI" id="CHEBI:49883"/>
    </cofactor>
    <text evidence="7">Binds 1 [4Fe-4S] cluster.</text>
</comment>
<dbReference type="Proteomes" id="UP000246058">
    <property type="component" value="Chromosome"/>
</dbReference>
<sequence length="437" mass="46392">MEAMDAETRPANPLAGTGPEIAGPAPRHRTAGVKVGQGEGAVTVGGGAPIVVQSMTNTDTADIDATVAQVAQLARAGSELVRITVDRDEAAAAVPKIRERLDRIGVHVPLVGDFHYIGHKLLSDHPACAEALAKYRINPGNVGFKEKKDTQFSTIIEQAIKYGKTVRIGANWGSLDGELLTHLMDENARSPRPIDARAVMREAMVQSALSSAQRAEDLGLPKDRIILSAKVSAVQDLIAVYREVARRSDYAIHLGLTEAGMGTKGVVAASAAIGVLLQEGIGDTIRYSLTPEPGGDRTVEVKVAQELLQTMGFRTFVPLVAACPGCGRTTSTTFQELARDIQNWIARSMPEWKKTYPGVEGLNVAVMGCIVNGPGESKHADIGISLPGTGESPSAPVFIDGKKATTLRGANLAKDFETLVTDYIERRFGQGARNAAE</sequence>
<comment type="pathway">
    <text evidence="7">Isoprenoid biosynthesis; isopentenyl diphosphate biosynthesis via DXP pathway; isopentenyl diphosphate from 1-deoxy-D-xylulose 5-phosphate: step 5/6.</text>
</comment>
<keyword evidence="3 7" id="KW-0560">Oxidoreductase</keyword>
<dbReference type="InterPro" id="IPR045854">
    <property type="entry name" value="NO2/SO3_Rdtase_4Fe4S_sf"/>
</dbReference>
<evidence type="ECO:0000256" key="3">
    <source>
        <dbReference type="ARBA" id="ARBA00023002"/>
    </source>
</evidence>
<keyword evidence="4 7" id="KW-0408">Iron</keyword>
<dbReference type="GO" id="GO:0051539">
    <property type="term" value="F:4 iron, 4 sulfur cluster binding"/>
    <property type="evidence" value="ECO:0007669"/>
    <property type="project" value="UniProtKB-UniRule"/>
</dbReference>
<dbReference type="PIRSF" id="PIRSF004640">
    <property type="entry name" value="IspG"/>
    <property type="match status" value="1"/>
</dbReference>
<keyword evidence="5 7" id="KW-0411">Iron-sulfur</keyword>
<dbReference type="InterPro" id="IPR004588">
    <property type="entry name" value="IspG_bac-typ"/>
</dbReference>
<dbReference type="InterPro" id="IPR016425">
    <property type="entry name" value="IspG_bac"/>
</dbReference>
<dbReference type="UniPathway" id="UPA00056">
    <property type="reaction ID" value="UER00096"/>
</dbReference>
<dbReference type="EMBL" id="CP029551">
    <property type="protein sequence ID" value="AWN34518.1"/>
    <property type="molecule type" value="Genomic_DNA"/>
</dbReference>
<dbReference type="HAMAP" id="MF_00159">
    <property type="entry name" value="IspG"/>
    <property type="match status" value="1"/>
</dbReference>
<dbReference type="GO" id="GO:0019288">
    <property type="term" value="P:isopentenyl diphosphate biosynthetic process, methylerythritol 4-phosphate pathway"/>
    <property type="evidence" value="ECO:0007669"/>
    <property type="project" value="UniProtKB-UniRule"/>
</dbReference>
<dbReference type="Gene3D" id="3.30.413.10">
    <property type="entry name" value="Sulfite Reductase Hemoprotein, domain 1"/>
    <property type="match status" value="1"/>
</dbReference>